<evidence type="ECO:0000256" key="5">
    <source>
        <dbReference type="ARBA" id="ARBA00022448"/>
    </source>
</evidence>
<evidence type="ECO:0000256" key="7">
    <source>
        <dbReference type="ARBA" id="ARBA00023136"/>
    </source>
</evidence>
<dbReference type="EMBL" id="LHPJ01000005">
    <property type="protein sequence ID" value="KOO04483.1"/>
    <property type="molecule type" value="Genomic_DNA"/>
</dbReference>
<evidence type="ECO:0000256" key="1">
    <source>
        <dbReference type="ARBA" id="ARBA00003543"/>
    </source>
</evidence>
<evidence type="ECO:0000256" key="4">
    <source>
        <dbReference type="ARBA" id="ARBA00014480"/>
    </source>
</evidence>
<dbReference type="OrthoDB" id="272739at2"/>
<reference evidence="14" key="1">
    <citation type="submission" date="2015-08" db="EMBL/GenBank/DDBJ databases">
        <title>Vibrio galatheae sp. nov., a novel member of the Vibrionaceae family isolated from the Solomon Islands.</title>
        <authorList>
            <person name="Giubergia S."/>
            <person name="Machado H."/>
            <person name="Mateiu R.V."/>
            <person name="Gram L."/>
        </authorList>
    </citation>
    <scope>NUCLEOTIDE SEQUENCE [LARGE SCALE GENOMIC DNA]</scope>
    <source>
        <strain evidence="14">DSM 19584</strain>
    </source>
</reference>
<feature type="domain" description="ATP synthase F1 complex delta/epsilon subunit N-terminal" evidence="12">
    <location>
        <begin position="19"/>
        <end position="80"/>
    </location>
</feature>
<dbReference type="GO" id="GO:0045259">
    <property type="term" value="C:proton-transporting ATP synthase complex"/>
    <property type="evidence" value="ECO:0007669"/>
    <property type="project" value="UniProtKB-KW"/>
</dbReference>
<dbReference type="SUPFAM" id="SSF51344">
    <property type="entry name" value="Epsilon subunit of F1F0-ATP synthase N-terminal domain"/>
    <property type="match status" value="1"/>
</dbReference>
<keyword evidence="8" id="KW-0066">ATP synthesis</keyword>
<dbReference type="InterPro" id="IPR020546">
    <property type="entry name" value="ATP_synth_F1_dsu/esu_N"/>
</dbReference>
<evidence type="ECO:0000256" key="9">
    <source>
        <dbReference type="ARBA" id="ARBA00030215"/>
    </source>
</evidence>
<comment type="subcellular location">
    <subcellularLocation>
        <location evidence="2">Endomembrane system</location>
        <topology evidence="2">Peripheral membrane protein</topology>
    </subcellularLocation>
</comment>
<evidence type="ECO:0000313" key="14">
    <source>
        <dbReference type="Proteomes" id="UP000037515"/>
    </source>
</evidence>
<dbReference type="InterPro" id="IPR001469">
    <property type="entry name" value="ATP_synth_F1_dsu/esu"/>
</dbReference>
<gene>
    <name evidence="13" type="ORF">AKJ17_06135</name>
</gene>
<evidence type="ECO:0000256" key="6">
    <source>
        <dbReference type="ARBA" id="ARBA00023065"/>
    </source>
</evidence>
<evidence type="ECO:0000313" key="13">
    <source>
        <dbReference type="EMBL" id="KOO04483.1"/>
    </source>
</evidence>
<dbReference type="AlphaFoldDB" id="A0A0M0HS99"/>
<evidence type="ECO:0000259" key="12">
    <source>
        <dbReference type="Pfam" id="PF02823"/>
    </source>
</evidence>
<comment type="similarity">
    <text evidence="3">Belongs to the ATPase epsilon chain family.</text>
</comment>
<feature type="coiled-coil region" evidence="11">
    <location>
        <begin position="93"/>
        <end position="120"/>
    </location>
</feature>
<dbReference type="GO" id="GO:0046933">
    <property type="term" value="F:proton-transporting ATP synthase activity, rotational mechanism"/>
    <property type="evidence" value="ECO:0007669"/>
    <property type="project" value="InterPro"/>
</dbReference>
<dbReference type="Pfam" id="PF02823">
    <property type="entry name" value="ATP-synt_DE_N"/>
    <property type="match status" value="1"/>
</dbReference>
<dbReference type="GO" id="GO:0012505">
    <property type="term" value="C:endomembrane system"/>
    <property type="evidence" value="ECO:0007669"/>
    <property type="project" value="UniProtKB-SubCell"/>
</dbReference>
<keyword evidence="5" id="KW-0813">Transport</keyword>
<keyword evidence="8" id="KW-0139">CF(1)</keyword>
<evidence type="ECO:0000256" key="10">
    <source>
        <dbReference type="ARBA" id="ARBA00031795"/>
    </source>
</evidence>
<comment type="caution">
    <text evidence="13">The sequence shown here is derived from an EMBL/GenBank/DDBJ whole genome shotgun (WGS) entry which is preliminary data.</text>
</comment>
<dbReference type="Gene3D" id="2.60.15.10">
    <property type="entry name" value="F0F1 ATP synthase delta/epsilon subunit, N-terminal"/>
    <property type="match status" value="1"/>
</dbReference>
<dbReference type="InterPro" id="IPR036771">
    <property type="entry name" value="ATPsynth_dsu/esu_N"/>
</dbReference>
<dbReference type="PATRIC" id="fig|693.5.peg.1251"/>
<protein>
    <recommendedName>
        <fullName evidence="4">ATP synthase epsilon chain</fullName>
    </recommendedName>
    <alternativeName>
        <fullName evidence="10">ATP synthase F1 sector epsilon subunit</fullName>
    </alternativeName>
    <alternativeName>
        <fullName evidence="9">F-ATPase epsilon subunit</fullName>
    </alternativeName>
</protein>
<evidence type="ECO:0000256" key="2">
    <source>
        <dbReference type="ARBA" id="ARBA00004184"/>
    </source>
</evidence>
<evidence type="ECO:0000256" key="8">
    <source>
        <dbReference type="ARBA" id="ARBA00023196"/>
    </source>
</evidence>
<keyword evidence="7" id="KW-0472">Membrane</keyword>
<name>A0A0M0HS99_VIBNE</name>
<dbReference type="STRING" id="693.AKJ17_06135"/>
<dbReference type="Proteomes" id="UP000037515">
    <property type="component" value="Unassembled WGS sequence"/>
</dbReference>
<sequence>MNSFVLNLLDATHSKEIVNVTSFVGEDQTGSFGLLANHSRFMTVLSTGVAKYRISDGDWRYLAATGGVLYFKKNVLTLCTYRFLLDDDYNRISQALEQQLLLEEEKLQTFKKSLHTMEEEALMRLWEIGKKEVM</sequence>
<dbReference type="RefSeq" id="WP_053394895.1">
    <property type="nucleotide sequence ID" value="NZ_CANLZT010000002.1"/>
</dbReference>
<evidence type="ECO:0000256" key="3">
    <source>
        <dbReference type="ARBA" id="ARBA00005712"/>
    </source>
</evidence>
<organism evidence="13 14">
    <name type="scientific">Vibrio nereis</name>
    <dbReference type="NCBI Taxonomy" id="693"/>
    <lineage>
        <taxon>Bacteria</taxon>
        <taxon>Pseudomonadati</taxon>
        <taxon>Pseudomonadota</taxon>
        <taxon>Gammaproteobacteria</taxon>
        <taxon>Vibrionales</taxon>
        <taxon>Vibrionaceae</taxon>
        <taxon>Vibrio</taxon>
    </lineage>
</organism>
<accession>A0A0M0HS99</accession>
<keyword evidence="6" id="KW-0406">Ion transport</keyword>
<proteinExistence type="inferred from homology"/>
<comment type="function">
    <text evidence="1">Produces ATP from ADP in the presence of a proton gradient across the membrane.</text>
</comment>
<dbReference type="CDD" id="cd12152">
    <property type="entry name" value="F1-ATPase_delta"/>
    <property type="match status" value="1"/>
</dbReference>
<evidence type="ECO:0000256" key="11">
    <source>
        <dbReference type="SAM" id="Coils"/>
    </source>
</evidence>
<keyword evidence="14" id="KW-1185">Reference proteome</keyword>
<keyword evidence="11" id="KW-0175">Coiled coil</keyword>